<comment type="catalytic activity">
    <reaction evidence="1">
        <text>Random endo-hydrolysis of N-acetyl-beta-D-glucosaminide (1-&gt;4)-beta-linkages in chitin and chitodextrins.</text>
        <dbReference type="EC" id="3.2.1.14"/>
    </reaction>
</comment>
<dbReference type="EMBL" id="KM220986">
    <property type="protein sequence ID" value="AIT18885.1"/>
    <property type="molecule type" value="mRNA"/>
</dbReference>
<name>A0A097F8M1_BEABA</name>
<dbReference type="InterPro" id="IPR017853">
    <property type="entry name" value="GH"/>
</dbReference>
<feature type="chain" id="PRO_5001930542" description="chitinase" evidence="14">
    <location>
        <begin position="24"/>
        <end position="326"/>
    </location>
</feature>
<evidence type="ECO:0000313" key="16">
    <source>
        <dbReference type="EMBL" id="AIT18885.1"/>
    </source>
</evidence>
<dbReference type="PROSITE" id="PS01095">
    <property type="entry name" value="GH18_1"/>
    <property type="match status" value="1"/>
</dbReference>
<gene>
    <name evidence="16" type="primary">Chi-18</name>
</gene>
<dbReference type="EC" id="3.2.1.14" evidence="3"/>
<evidence type="ECO:0000256" key="13">
    <source>
        <dbReference type="RuleBase" id="RU004453"/>
    </source>
</evidence>
<evidence type="ECO:0000256" key="6">
    <source>
        <dbReference type="ARBA" id="ARBA00022801"/>
    </source>
</evidence>
<evidence type="ECO:0000256" key="1">
    <source>
        <dbReference type="ARBA" id="ARBA00000822"/>
    </source>
</evidence>
<keyword evidence="9" id="KW-0119">Carbohydrate metabolism</keyword>
<dbReference type="GO" id="GO:0006032">
    <property type="term" value="P:chitin catabolic process"/>
    <property type="evidence" value="ECO:0007669"/>
    <property type="project" value="UniProtKB-KW"/>
</dbReference>
<organism evidence="16">
    <name type="scientific">Beauveria bassiana</name>
    <name type="common">White muscardine disease fungus</name>
    <name type="synonym">Tritirachium shiotae</name>
    <dbReference type="NCBI Taxonomy" id="176275"/>
    <lineage>
        <taxon>Eukaryota</taxon>
        <taxon>Fungi</taxon>
        <taxon>Dikarya</taxon>
        <taxon>Ascomycota</taxon>
        <taxon>Pezizomycotina</taxon>
        <taxon>Sordariomycetes</taxon>
        <taxon>Hypocreomycetidae</taxon>
        <taxon>Hypocreales</taxon>
        <taxon>Cordycipitaceae</taxon>
        <taxon>Beauveria</taxon>
    </lineage>
</organism>
<keyword evidence="7" id="KW-0146">Chitin degradation</keyword>
<dbReference type="InterPro" id="IPR001223">
    <property type="entry name" value="Glyco_hydro18_cat"/>
</dbReference>
<evidence type="ECO:0000256" key="8">
    <source>
        <dbReference type="ARBA" id="ARBA00023026"/>
    </source>
</evidence>
<keyword evidence="14" id="KW-0732">Signal</keyword>
<dbReference type="PROSITE" id="PS51910">
    <property type="entry name" value="GH18_2"/>
    <property type="match status" value="1"/>
</dbReference>
<reference evidence="16" key="1">
    <citation type="submission" date="2014-07" db="EMBL/GenBank/DDBJ databases">
        <authorList>
            <person name="Agrawal Y."/>
            <person name="Khatri I."/>
            <person name="Subramanian S."/>
            <person name="Shenoy B.D."/>
        </authorList>
    </citation>
    <scope>NUCLEOTIDE SEQUENCE</scope>
    <source>
        <strain evidence="16">ARSEF 2860</strain>
    </source>
</reference>
<proteinExistence type="evidence at transcript level"/>
<dbReference type="InterPro" id="IPR001579">
    <property type="entry name" value="Glyco_hydro_18_chit_AS"/>
</dbReference>
<dbReference type="GO" id="GO:0008061">
    <property type="term" value="F:chitin binding"/>
    <property type="evidence" value="ECO:0007669"/>
    <property type="project" value="UniProtKB-KW"/>
</dbReference>
<dbReference type="GO" id="GO:0005576">
    <property type="term" value="C:extracellular region"/>
    <property type="evidence" value="ECO:0007669"/>
    <property type="project" value="UniProtKB-SubCell"/>
</dbReference>
<sequence>MHPMLFSTSAIAAIAALTSLSAAAPAAESRNLRTRAAGGKLTVYWGAQDDNLSLMDVCNDATYDIVNLAFLAYFDKAGGYPGLEMSGLDGPSAAQREAGATGLKDGARLVPAIKKCQANGKLVILSMGGATSYSDVRLSSDAQGEKVADQVWNLFLGGTDYKELRPFGDVDLDGVDLDNETNDSTGYLAMTKRFRANMAKSGSKKYYMTAAPQCPFPDQSEPLAVCELLDYVWVQFYNNGNCNIAQPGFNAAVKNWSKGIGSAKLFIGGLASGADGDEGYVDADTFIKALKGVEAMNLPNYGGAMLWEAQLSRNNGDFAKKVRSSL</sequence>
<keyword evidence="4" id="KW-0964">Secreted</keyword>
<feature type="domain" description="GH18" evidence="15">
    <location>
        <begin position="39"/>
        <end position="326"/>
    </location>
</feature>
<dbReference type="InterPro" id="IPR050542">
    <property type="entry name" value="Glycosyl_Hydrlase18_Chitinase"/>
</dbReference>
<feature type="signal peptide" evidence="14">
    <location>
        <begin position="1"/>
        <end position="23"/>
    </location>
</feature>
<dbReference type="Pfam" id="PF00704">
    <property type="entry name" value="Glyco_hydro_18"/>
    <property type="match status" value="1"/>
</dbReference>
<evidence type="ECO:0000256" key="12">
    <source>
        <dbReference type="RuleBase" id="RU000489"/>
    </source>
</evidence>
<keyword evidence="6 12" id="KW-0378">Hydrolase</keyword>
<protein>
    <recommendedName>
        <fullName evidence="3">chitinase</fullName>
        <ecNumber evidence="3">3.2.1.14</ecNumber>
    </recommendedName>
</protein>
<evidence type="ECO:0000256" key="2">
    <source>
        <dbReference type="ARBA" id="ARBA00004613"/>
    </source>
</evidence>
<comment type="similarity">
    <text evidence="13">Belongs to the glycosyl hydrolase 18 family.</text>
</comment>
<dbReference type="Gene3D" id="3.20.20.80">
    <property type="entry name" value="Glycosidases"/>
    <property type="match status" value="1"/>
</dbReference>
<dbReference type="AlphaFoldDB" id="A0A097F8M1"/>
<keyword evidence="8" id="KW-0843">Virulence</keyword>
<evidence type="ECO:0000259" key="15">
    <source>
        <dbReference type="PROSITE" id="PS51910"/>
    </source>
</evidence>
<dbReference type="PANTHER" id="PTHR45708:SF49">
    <property type="entry name" value="ENDOCHITINASE"/>
    <property type="match status" value="1"/>
</dbReference>
<keyword evidence="11" id="KW-0624">Polysaccharide degradation</keyword>
<accession>A0A097F8M1</accession>
<evidence type="ECO:0000256" key="14">
    <source>
        <dbReference type="SAM" id="SignalP"/>
    </source>
</evidence>
<comment type="subcellular location">
    <subcellularLocation>
        <location evidence="2">Secreted</location>
    </subcellularLocation>
</comment>
<dbReference type="GO" id="GO:0008843">
    <property type="term" value="F:endochitinase activity"/>
    <property type="evidence" value="ECO:0007669"/>
    <property type="project" value="UniProtKB-EC"/>
</dbReference>
<evidence type="ECO:0000256" key="3">
    <source>
        <dbReference type="ARBA" id="ARBA00012729"/>
    </source>
</evidence>
<dbReference type="GO" id="GO:0000272">
    <property type="term" value="P:polysaccharide catabolic process"/>
    <property type="evidence" value="ECO:0007669"/>
    <property type="project" value="UniProtKB-KW"/>
</dbReference>
<dbReference type="SUPFAM" id="SSF51445">
    <property type="entry name" value="(Trans)glycosidases"/>
    <property type="match status" value="1"/>
</dbReference>
<evidence type="ECO:0000256" key="5">
    <source>
        <dbReference type="ARBA" id="ARBA00022669"/>
    </source>
</evidence>
<evidence type="ECO:0000256" key="11">
    <source>
        <dbReference type="ARBA" id="ARBA00023326"/>
    </source>
</evidence>
<keyword evidence="5" id="KW-0147">Chitin-binding</keyword>
<keyword evidence="10 12" id="KW-0326">Glycosidase</keyword>
<evidence type="ECO:0000256" key="9">
    <source>
        <dbReference type="ARBA" id="ARBA00023277"/>
    </source>
</evidence>
<evidence type="ECO:0000256" key="4">
    <source>
        <dbReference type="ARBA" id="ARBA00022525"/>
    </source>
</evidence>
<evidence type="ECO:0000256" key="7">
    <source>
        <dbReference type="ARBA" id="ARBA00023024"/>
    </source>
</evidence>
<evidence type="ECO:0000256" key="10">
    <source>
        <dbReference type="ARBA" id="ARBA00023295"/>
    </source>
</evidence>
<dbReference type="PANTHER" id="PTHR45708">
    <property type="entry name" value="ENDOCHITINASE"/>
    <property type="match status" value="1"/>
</dbReference>